<dbReference type="PANTHER" id="PTHR43157:SF31">
    <property type="entry name" value="PHOSPHATIDYLINOSITOL-GLYCAN BIOSYNTHESIS CLASS F PROTEIN"/>
    <property type="match status" value="1"/>
</dbReference>
<organism evidence="2 3">
    <name type="scientific">Caldanaerobacter subterraneus</name>
    <dbReference type="NCBI Taxonomy" id="911092"/>
    <lineage>
        <taxon>Bacteria</taxon>
        <taxon>Bacillati</taxon>
        <taxon>Bacillota</taxon>
        <taxon>Clostridia</taxon>
        <taxon>Thermoanaerobacterales</taxon>
        <taxon>Thermoanaerobacteraceae</taxon>
        <taxon>Caldanaerobacter</taxon>
    </lineage>
</organism>
<keyword evidence="1" id="KW-0560">Oxidoreductase</keyword>
<dbReference type="EMBL" id="DOLB01000094">
    <property type="protein sequence ID" value="HBT49335.1"/>
    <property type="molecule type" value="Genomic_DNA"/>
</dbReference>
<dbReference type="PRINTS" id="PR00081">
    <property type="entry name" value="GDHRDH"/>
</dbReference>
<evidence type="ECO:0000313" key="2">
    <source>
        <dbReference type="EMBL" id="HBT49335.1"/>
    </source>
</evidence>
<dbReference type="PANTHER" id="PTHR43157">
    <property type="entry name" value="PHOSPHATIDYLINOSITOL-GLYCAN BIOSYNTHESIS CLASS F PROTEIN-RELATED"/>
    <property type="match status" value="1"/>
</dbReference>
<dbReference type="Pfam" id="PF00106">
    <property type="entry name" value="adh_short"/>
    <property type="match status" value="1"/>
</dbReference>
<dbReference type="InterPro" id="IPR002347">
    <property type="entry name" value="SDR_fam"/>
</dbReference>
<reference evidence="2 3" key="1">
    <citation type="journal article" date="2018" name="Nat. Biotechnol.">
        <title>A standardized bacterial taxonomy based on genome phylogeny substantially revises the tree of life.</title>
        <authorList>
            <person name="Parks D.H."/>
            <person name="Chuvochina M."/>
            <person name="Waite D.W."/>
            <person name="Rinke C."/>
            <person name="Skarshewski A."/>
            <person name="Chaumeil P.A."/>
            <person name="Hugenholtz P."/>
        </authorList>
    </citation>
    <scope>NUCLEOTIDE SEQUENCE [LARGE SCALE GENOMIC DNA]</scope>
    <source>
        <strain evidence="2">UBA12544</strain>
    </source>
</reference>
<accession>A0A357VLR9</accession>
<dbReference type="SUPFAM" id="SSF51735">
    <property type="entry name" value="NAD(P)-binding Rossmann-fold domains"/>
    <property type="match status" value="1"/>
</dbReference>
<dbReference type="Gene3D" id="3.40.50.720">
    <property type="entry name" value="NAD(P)-binding Rossmann-like Domain"/>
    <property type="match status" value="1"/>
</dbReference>
<dbReference type="InterPro" id="IPR036291">
    <property type="entry name" value="NAD(P)-bd_dom_sf"/>
</dbReference>
<dbReference type="CDD" id="cd05327">
    <property type="entry name" value="retinol-DH_like_SDR_c_like"/>
    <property type="match status" value="1"/>
</dbReference>
<dbReference type="GO" id="GO:0016491">
    <property type="term" value="F:oxidoreductase activity"/>
    <property type="evidence" value="ECO:0007669"/>
    <property type="project" value="UniProtKB-KW"/>
</dbReference>
<protein>
    <submittedName>
        <fullName evidence="2">Dehydrogenase</fullName>
    </submittedName>
</protein>
<evidence type="ECO:0000256" key="1">
    <source>
        <dbReference type="ARBA" id="ARBA00023002"/>
    </source>
</evidence>
<gene>
    <name evidence="2" type="ORF">DEA61_05850</name>
</gene>
<comment type="caution">
    <text evidence="2">The sequence shown here is derived from an EMBL/GenBank/DDBJ whole genome shotgun (WGS) entry which is preliminary data.</text>
</comment>
<dbReference type="Proteomes" id="UP000264445">
    <property type="component" value="Unassembled WGS sequence"/>
</dbReference>
<dbReference type="AlphaFoldDB" id="A0A357VLR9"/>
<evidence type="ECO:0000313" key="3">
    <source>
        <dbReference type="Proteomes" id="UP000264445"/>
    </source>
</evidence>
<sequence>MLSIVVLWEKKEGFFVAIAFITGATDGIGREVAKRLAFHGYDVIIHGRNELKLEKVADEIRDLTGKSVFKIKADFSSLKDLKKLVKEIKDNFSKVDLLLNNAATFEKERKVTEEVFERTFMVNYLAPFYLTISLINEGVDIKYVLNVSSMAHASSIEFEDLQLEKGYDGYKAYSLSKLYITLFTYYLAEMLKGKIYVNCLHPGVINTKLLMENWGAIGASIEEGAKNVIDAIKYIEAHNVTGVYFDNGKPSKSKPITYDREVQRKLWEKTLKLLKINERDLKF</sequence>
<proteinExistence type="predicted"/>
<name>A0A357VLR9_9THEO</name>